<name>A0A8J2JL99_9HEXA</name>
<dbReference type="OrthoDB" id="6381640at2759"/>
<organism evidence="1 2">
    <name type="scientific">Allacma fusca</name>
    <dbReference type="NCBI Taxonomy" id="39272"/>
    <lineage>
        <taxon>Eukaryota</taxon>
        <taxon>Metazoa</taxon>
        <taxon>Ecdysozoa</taxon>
        <taxon>Arthropoda</taxon>
        <taxon>Hexapoda</taxon>
        <taxon>Collembola</taxon>
        <taxon>Symphypleona</taxon>
        <taxon>Sminthuridae</taxon>
        <taxon>Allacma</taxon>
    </lineage>
</organism>
<gene>
    <name evidence="1" type="ORF">AFUS01_LOCUS10023</name>
</gene>
<sequence>EGEAFETSSKMGKFPFPDWNDSIFSVSIEGVWVFYENTYF</sequence>
<dbReference type="Proteomes" id="UP000708208">
    <property type="component" value="Unassembled WGS sequence"/>
</dbReference>
<evidence type="ECO:0000313" key="2">
    <source>
        <dbReference type="Proteomes" id="UP000708208"/>
    </source>
</evidence>
<feature type="non-terminal residue" evidence="1">
    <location>
        <position position="40"/>
    </location>
</feature>
<evidence type="ECO:0000313" key="1">
    <source>
        <dbReference type="EMBL" id="CAG7720762.1"/>
    </source>
</evidence>
<feature type="non-terminal residue" evidence="1">
    <location>
        <position position="1"/>
    </location>
</feature>
<comment type="caution">
    <text evidence="1">The sequence shown here is derived from an EMBL/GenBank/DDBJ whole genome shotgun (WGS) entry which is preliminary data.</text>
</comment>
<keyword evidence="2" id="KW-1185">Reference proteome</keyword>
<accession>A0A8J2JL99</accession>
<reference evidence="1" key="1">
    <citation type="submission" date="2021-06" db="EMBL/GenBank/DDBJ databases">
        <authorList>
            <person name="Hodson N. C."/>
            <person name="Mongue J. A."/>
            <person name="Jaron S. K."/>
        </authorList>
    </citation>
    <scope>NUCLEOTIDE SEQUENCE</scope>
</reference>
<dbReference type="AlphaFoldDB" id="A0A8J2JL99"/>
<proteinExistence type="predicted"/>
<dbReference type="EMBL" id="CAJVCH010073573">
    <property type="protein sequence ID" value="CAG7720762.1"/>
    <property type="molecule type" value="Genomic_DNA"/>
</dbReference>
<protein>
    <submittedName>
        <fullName evidence="1">Uncharacterized protein</fullName>
    </submittedName>
</protein>